<dbReference type="PANTHER" id="PTHR30346:SF0">
    <property type="entry name" value="HCA OPERON TRANSCRIPTIONAL ACTIVATOR HCAR"/>
    <property type="match status" value="1"/>
</dbReference>
<dbReference type="FunFam" id="1.10.10.10:FF:000001">
    <property type="entry name" value="LysR family transcriptional regulator"/>
    <property type="match status" value="1"/>
</dbReference>
<dbReference type="Pfam" id="PF00126">
    <property type="entry name" value="HTH_1"/>
    <property type="match status" value="1"/>
</dbReference>
<gene>
    <name evidence="6" type="ORF">RF007C_10635</name>
</gene>
<dbReference type="InterPro" id="IPR000847">
    <property type="entry name" value="LysR_HTH_N"/>
</dbReference>
<comment type="similarity">
    <text evidence="1">Belongs to the LysR transcriptional regulatory family.</text>
</comment>
<dbReference type="GO" id="GO:0032993">
    <property type="term" value="C:protein-DNA complex"/>
    <property type="evidence" value="ECO:0007669"/>
    <property type="project" value="TreeGrafter"/>
</dbReference>
<organism evidence="6 7">
    <name type="scientific">Ruminococcus flavefaciens 007c</name>
    <dbReference type="NCBI Taxonomy" id="1341157"/>
    <lineage>
        <taxon>Bacteria</taxon>
        <taxon>Bacillati</taxon>
        <taxon>Bacillota</taxon>
        <taxon>Clostridia</taxon>
        <taxon>Eubacteriales</taxon>
        <taxon>Oscillospiraceae</taxon>
        <taxon>Ruminococcus</taxon>
    </lineage>
</organism>
<evidence type="ECO:0000259" key="5">
    <source>
        <dbReference type="PROSITE" id="PS50931"/>
    </source>
</evidence>
<keyword evidence="7" id="KW-1185">Reference proteome</keyword>
<keyword evidence="3" id="KW-0238">DNA-binding</keyword>
<dbReference type="eggNOG" id="COG0583">
    <property type="taxonomic scope" value="Bacteria"/>
</dbReference>
<keyword evidence="4" id="KW-0804">Transcription</keyword>
<proteinExistence type="inferred from homology"/>
<dbReference type="InterPro" id="IPR036390">
    <property type="entry name" value="WH_DNA-bd_sf"/>
</dbReference>
<name>W7UHW2_RUMFL</name>
<sequence>MGSTANKYGENGMLPTEFKTPEGAFYVRNDRTAAVLSYALNIDNKKITLYNDNGIEAAVYFILGGQSMTLQQLKYIIMIAETGSITLAAERLFIAQPSLSKSVAELEKEMGITIFHRSNRGVYMSEEGTKFLSYARQIIEQTELLENEYKSAPPPNRAFAVSSQHYAFVVNAFVELVREYGRDKYEFSLRELKTAEIIEDVRTRRSDIGVLYLSRFNREVIKHILQNEELKFVSLFTAEPHVFVSRSNPLVGKKSVTLDDLKAFPRLTYDQGVRNSFYFAEELHITAESPKNIIVSDRATLFNLLIGLDGYTISSGILSSDLNGSNIVSIPLESDESMEIGYITIDRQMNEITLRYLEHLKEYIANYSS</sequence>
<evidence type="ECO:0000256" key="3">
    <source>
        <dbReference type="ARBA" id="ARBA00023125"/>
    </source>
</evidence>
<dbReference type="InterPro" id="IPR036388">
    <property type="entry name" value="WH-like_DNA-bd_sf"/>
</dbReference>
<dbReference type="SUPFAM" id="SSF46785">
    <property type="entry name" value="Winged helix' DNA-binding domain"/>
    <property type="match status" value="1"/>
</dbReference>
<dbReference type="Pfam" id="PF03466">
    <property type="entry name" value="LysR_substrate"/>
    <property type="match status" value="1"/>
</dbReference>
<evidence type="ECO:0000313" key="6">
    <source>
        <dbReference type="EMBL" id="EWM54786.1"/>
    </source>
</evidence>
<reference evidence="6 7" key="1">
    <citation type="journal article" date="2014" name="PLoS ONE">
        <title>Rumen cellulosomics: divergent fiber-degrading strategies revealed by comparative genome-wide analysis of six ruminococcal strains.</title>
        <authorList>
            <person name="Dassa B."/>
            <person name="Borovok I."/>
            <person name="Ruimy-Israeli V."/>
            <person name="Lamed R."/>
            <person name="Flint H.J."/>
            <person name="Duncan S.H."/>
            <person name="Henrissat B."/>
            <person name="Coutinho P."/>
            <person name="Morrison M."/>
            <person name="Mosoni P."/>
            <person name="Yeoman C.J."/>
            <person name="White B.A."/>
            <person name="Bayer E.A."/>
        </authorList>
    </citation>
    <scope>NUCLEOTIDE SEQUENCE [LARGE SCALE GENOMIC DNA]</scope>
    <source>
        <strain evidence="6 7">007c</strain>
    </source>
</reference>
<dbReference type="GO" id="GO:0003677">
    <property type="term" value="F:DNA binding"/>
    <property type="evidence" value="ECO:0007669"/>
    <property type="project" value="UniProtKB-KW"/>
</dbReference>
<dbReference type="PATRIC" id="fig|1341157.4.peg.402"/>
<dbReference type="Gene3D" id="3.40.190.10">
    <property type="entry name" value="Periplasmic binding protein-like II"/>
    <property type="match status" value="2"/>
</dbReference>
<dbReference type="GO" id="GO:0003700">
    <property type="term" value="F:DNA-binding transcription factor activity"/>
    <property type="evidence" value="ECO:0007669"/>
    <property type="project" value="InterPro"/>
</dbReference>
<dbReference type="EMBL" id="ATAX01000008">
    <property type="protein sequence ID" value="EWM54786.1"/>
    <property type="molecule type" value="Genomic_DNA"/>
</dbReference>
<evidence type="ECO:0000256" key="4">
    <source>
        <dbReference type="ARBA" id="ARBA00023163"/>
    </source>
</evidence>
<dbReference type="AlphaFoldDB" id="W7UHW2"/>
<accession>W7UHW2</accession>
<evidence type="ECO:0000256" key="2">
    <source>
        <dbReference type="ARBA" id="ARBA00023015"/>
    </source>
</evidence>
<dbReference type="PROSITE" id="PS50931">
    <property type="entry name" value="HTH_LYSR"/>
    <property type="match status" value="1"/>
</dbReference>
<evidence type="ECO:0000313" key="7">
    <source>
        <dbReference type="Proteomes" id="UP000019365"/>
    </source>
</evidence>
<keyword evidence="2" id="KW-0805">Transcription regulation</keyword>
<protein>
    <recommendedName>
        <fullName evidence="5">HTH lysR-type domain-containing protein</fullName>
    </recommendedName>
</protein>
<dbReference type="PANTHER" id="PTHR30346">
    <property type="entry name" value="TRANSCRIPTIONAL DUAL REGULATOR HCAR-RELATED"/>
    <property type="match status" value="1"/>
</dbReference>
<dbReference type="Proteomes" id="UP000019365">
    <property type="component" value="Unassembled WGS sequence"/>
</dbReference>
<dbReference type="InterPro" id="IPR005119">
    <property type="entry name" value="LysR_subst-bd"/>
</dbReference>
<comment type="caution">
    <text evidence="6">The sequence shown here is derived from an EMBL/GenBank/DDBJ whole genome shotgun (WGS) entry which is preliminary data.</text>
</comment>
<dbReference type="PRINTS" id="PR00039">
    <property type="entry name" value="HTHLYSR"/>
</dbReference>
<dbReference type="CDD" id="cd05466">
    <property type="entry name" value="PBP2_LTTR_substrate"/>
    <property type="match status" value="1"/>
</dbReference>
<evidence type="ECO:0000256" key="1">
    <source>
        <dbReference type="ARBA" id="ARBA00009437"/>
    </source>
</evidence>
<feature type="domain" description="HTH lysR-type" evidence="5">
    <location>
        <begin position="68"/>
        <end position="125"/>
    </location>
</feature>
<dbReference type="Gene3D" id="1.10.10.10">
    <property type="entry name" value="Winged helix-like DNA-binding domain superfamily/Winged helix DNA-binding domain"/>
    <property type="match status" value="1"/>
</dbReference>
<dbReference type="SUPFAM" id="SSF53850">
    <property type="entry name" value="Periplasmic binding protein-like II"/>
    <property type="match status" value="1"/>
</dbReference>